<keyword evidence="2" id="KW-0479">Metal-binding</keyword>
<dbReference type="PANTHER" id="PTHR42796">
    <property type="entry name" value="FUMARYLACETOACETATE HYDROLASE DOMAIN-CONTAINING PROTEIN 2A-RELATED"/>
    <property type="match status" value="1"/>
</dbReference>
<evidence type="ECO:0000256" key="1">
    <source>
        <dbReference type="ARBA" id="ARBA00010211"/>
    </source>
</evidence>
<dbReference type="GO" id="GO:0046872">
    <property type="term" value="F:metal ion binding"/>
    <property type="evidence" value="ECO:0007669"/>
    <property type="project" value="UniProtKB-KW"/>
</dbReference>
<reference evidence="5" key="1">
    <citation type="submission" date="2016-12" db="EMBL/GenBank/DDBJ databases">
        <authorList>
            <person name="Varghese N."/>
            <person name="Submissions S."/>
        </authorList>
    </citation>
    <scope>NUCLEOTIDE SEQUENCE [LARGE SCALE GENOMIC DNA]</scope>
    <source>
        <strain evidence="5">DSM 25035</strain>
    </source>
</reference>
<dbReference type="EMBL" id="FRXN01000003">
    <property type="protein sequence ID" value="SHO62728.1"/>
    <property type="molecule type" value="Genomic_DNA"/>
</dbReference>
<comment type="similarity">
    <text evidence="1">Belongs to the FAH family.</text>
</comment>
<dbReference type="InterPro" id="IPR011234">
    <property type="entry name" value="Fumarylacetoacetase-like_C"/>
</dbReference>
<dbReference type="OrthoDB" id="9805307at2"/>
<evidence type="ECO:0000313" key="5">
    <source>
        <dbReference type="Proteomes" id="UP000184609"/>
    </source>
</evidence>
<dbReference type="InterPro" id="IPR036663">
    <property type="entry name" value="Fumarylacetoacetase_C_sf"/>
</dbReference>
<dbReference type="PANTHER" id="PTHR42796:SF4">
    <property type="entry name" value="FUMARYLACETOACETATE HYDROLASE DOMAIN-CONTAINING PROTEIN 2A"/>
    <property type="match status" value="1"/>
</dbReference>
<dbReference type="FunFam" id="3.90.850.10:FF:000002">
    <property type="entry name" value="2-hydroxyhepta-2,4-diene-1,7-dioate isomerase"/>
    <property type="match status" value="1"/>
</dbReference>
<dbReference type="GO" id="GO:0016853">
    <property type="term" value="F:isomerase activity"/>
    <property type="evidence" value="ECO:0007669"/>
    <property type="project" value="UniProtKB-ARBA"/>
</dbReference>
<dbReference type="GO" id="GO:0019752">
    <property type="term" value="P:carboxylic acid metabolic process"/>
    <property type="evidence" value="ECO:0007669"/>
    <property type="project" value="UniProtKB-ARBA"/>
</dbReference>
<dbReference type="SUPFAM" id="SSF56529">
    <property type="entry name" value="FAH"/>
    <property type="match status" value="1"/>
</dbReference>
<gene>
    <name evidence="4" type="ORF">SAMN04488108_2273</name>
</gene>
<dbReference type="RefSeq" id="WP_073571927.1">
    <property type="nucleotide sequence ID" value="NZ_FRXN01000003.1"/>
</dbReference>
<evidence type="ECO:0000259" key="3">
    <source>
        <dbReference type="Pfam" id="PF01557"/>
    </source>
</evidence>
<protein>
    <submittedName>
        <fullName evidence="4">2-keto-4-pentenoate hydratase/2-oxohepta-3-ene-1,7-dioic acid hydratase (Catechol pathway)</fullName>
    </submittedName>
</protein>
<dbReference type="Proteomes" id="UP000184609">
    <property type="component" value="Unassembled WGS sequence"/>
</dbReference>
<sequence length="287" mass="31640">MKLIRFGQEGQEKAGIQNAQGDYLDCSSFGEDWNETFFTNNGLERLTVWLDANESKLPKIPEGARLGSPVARPSKIICIGLNYLKHAEESGMAVPEVPIVFMKATSSLCGPFDPIYIPKNSKQTDWEVELAVVIGKRAKYVSKENALDYVAGYALHNDVSERDFQLRHGGQWVKGKSADHYAPLGPVLVTKDEVADPHNLRLWLKLNDQILQDSNTSDLIFDIPYIIEHLSQYMTLLPGDVISTGTPSGVGMGLKPEPRYLQPGDVVELGIDGLGVSKQVAMNDPEA</sequence>
<evidence type="ECO:0000313" key="4">
    <source>
        <dbReference type="EMBL" id="SHO62728.1"/>
    </source>
</evidence>
<feature type="domain" description="Fumarylacetoacetase-like C-terminal" evidence="3">
    <location>
        <begin position="75"/>
        <end position="276"/>
    </location>
</feature>
<dbReference type="STRING" id="1073327.SAMN04488108_2273"/>
<organism evidence="4 5">
    <name type="scientific">Algoriphagus zhangzhouensis</name>
    <dbReference type="NCBI Taxonomy" id="1073327"/>
    <lineage>
        <taxon>Bacteria</taxon>
        <taxon>Pseudomonadati</taxon>
        <taxon>Bacteroidota</taxon>
        <taxon>Cytophagia</taxon>
        <taxon>Cytophagales</taxon>
        <taxon>Cyclobacteriaceae</taxon>
        <taxon>Algoriphagus</taxon>
    </lineage>
</organism>
<evidence type="ECO:0000256" key="2">
    <source>
        <dbReference type="ARBA" id="ARBA00022723"/>
    </source>
</evidence>
<dbReference type="InterPro" id="IPR051121">
    <property type="entry name" value="FAH"/>
</dbReference>
<keyword evidence="5" id="KW-1185">Reference proteome</keyword>
<name>A0A1M7ZCV6_9BACT</name>
<proteinExistence type="inferred from homology"/>
<accession>A0A1M7ZCV6</accession>
<dbReference type="Pfam" id="PF01557">
    <property type="entry name" value="FAA_hydrolase"/>
    <property type="match status" value="1"/>
</dbReference>
<dbReference type="AlphaFoldDB" id="A0A1M7ZCV6"/>
<dbReference type="Gene3D" id="3.90.850.10">
    <property type="entry name" value="Fumarylacetoacetase-like, C-terminal domain"/>
    <property type="match status" value="1"/>
</dbReference>